<organism evidence="1 2">
    <name type="scientific">Giardia intestinalis</name>
    <name type="common">Giardia lamblia</name>
    <dbReference type="NCBI Taxonomy" id="5741"/>
    <lineage>
        <taxon>Eukaryota</taxon>
        <taxon>Metamonada</taxon>
        <taxon>Diplomonadida</taxon>
        <taxon>Hexamitidae</taxon>
        <taxon>Giardiinae</taxon>
        <taxon>Giardia</taxon>
    </lineage>
</organism>
<dbReference type="PANTHER" id="PTHR23275">
    <property type="entry name" value="CABRIOLET.-RELATED"/>
    <property type="match status" value="1"/>
</dbReference>
<name>V6TPT8_GIAIN</name>
<comment type="caution">
    <text evidence="1">The sequence shown here is derived from an EMBL/GenBank/DDBJ whole genome shotgun (WGS) entry which is preliminary data.</text>
</comment>
<dbReference type="InterPro" id="IPR052798">
    <property type="entry name" value="Giardia_VSA"/>
</dbReference>
<dbReference type="PANTHER" id="PTHR23275:SF100">
    <property type="entry name" value="EGF-LIKE DOMAIN-CONTAINING PROTEIN"/>
    <property type="match status" value="1"/>
</dbReference>
<dbReference type="EMBL" id="AHHH01000182">
    <property type="protein sequence ID" value="ESU40706.1"/>
    <property type="molecule type" value="Genomic_DNA"/>
</dbReference>
<evidence type="ECO:0000313" key="2">
    <source>
        <dbReference type="Proteomes" id="UP000018040"/>
    </source>
</evidence>
<reference evidence="1 2" key="2">
    <citation type="journal article" date="2013" name="Genome Biol. Evol.">
        <title>Genome sequencing of Giardia lamblia genotypes A2 and B isolates (DH and GS) and comparative analysis with the genomes of genotypes A1 and E (WB and Pig).</title>
        <authorList>
            <person name="Adam R.D."/>
            <person name="Dahlstrom E.W."/>
            <person name="Martens C.A."/>
            <person name="Bruno D.P."/>
            <person name="Barbian K.D."/>
            <person name="Ricklefs S.M."/>
            <person name="Hernandez M.M."/>
            <person name="Narla N.P."/>
            <person name="Patel R.B."/>
            <person name="Porcella S.F."/>
            <person name="Nash T.E."/>
        </authorList>
    </citation>
    <scope>NUCLEOTIDE SEQUENCE [LARGE SCALE GENOMIC DNA]</scope>
    <source>
        <strain evidence="1 2">GS</strain>
    </source>
</reference>
<protein>
    <submittedName>
        <fullName evidence="1">Chromosome segregation ATPase</fullName>
    </submittedName>
</protein>
<dbReference type="AlphaFoldDB" id="V6TPT8"/>
<reference evidence="2" key="1">
    <citation type="submission" date="2012-02" db="EMBL/GenBank/DDBJ databases">
        <title>Genome sequencing of Giardia lamblia Genotypes A2 and B isolates (DH and GS) and comparative analysis with the genomes of Genotypes A1 and E (WB and Pig).</title>
        <authorList>
            <person name="Adam R."/>
            <person name="Dahlstrom E."/>
            <person name="Martens C."/>
            <person name="Bruno D."/>
            <person name="Barbian K."/>
            <person name="Porcella S.F."/>
            <person name="Nash T."/>
        </authorList>
    </citation>
    <scope>NUCLEOTIDE SEQUENCE</scope>
    <source>
        <strain evidence="2">GS</strain>
    </source>
</reference>
<proteinExistence type="predicted"/>
<dbReference type="Pfam" id="PF03302">
    <property type="entry name" value="VSP"/>
    <property type="match status" value="1"/>
</dbReference>
<accession>V6TPT8</accession>
<feature type="non-terminal residue" evidence="1">
    <location>
        <position position="1"/>
    </location>
</feature>
<evidence type="ECO:0000313" key="1">
    <source>
        <dbReference type="EMBL" id="ESU40706.1"/>
    </source>
</evidence>
<dbReference type="Proteomes" id="UP000018040">
    <property type="component" value="Unassembled WGS sequence"/>
</dbReference>
<dbReference type="InterPro" id="IPR005127">
    <property type="entry name" value="Giardia_VSP"/>
</dbReference>
<gene>
    <name evidence="1" type="ORF">GSB_154779</name>
</gene>
<sequence>VESSESGAGNCEICVLTVDGTLYCSRCKETTMYPQNSLCAPKAAQTPSCIDDSIVDGVRNKCTDSFFLMNGGCYNVNQPPGSAMCSAVQDSGSTCQVSADGYKLDGSGSLVACPSNCKIARVIACEPHAWLDMQRLAIRVQNALLAVPRVC</sequence>